<proteinExistence type="predicted"/>
<organism evidence="1 2">
    <name type="scientific">Rotaria magnacalcarata</name>
    <dbReference type="NCBI Taxonomy" id="392030"/>
    <lineage>
        <taxon>Eukaryota</taxon>
        <taxon>Metazoa</taxon>
        <taxon>Spiralia</taxon>
        <taxon>Gnathifera</taxon>
        <taxon>Rotifera</taxon>
        <taxon>Eurotatoria</taxon>
        <taxon>Bdelloidea</taxon>
        <taxon>Philodinida</taxon>
        <taxon>Philodinidae</taxon>
        <taxon>Rotaria</taxon>
    </lineage>
</organism>
<accession>A0A8S2XXD0</accession>
<protein>
    <submittedName>
        <fullName evidence="1">Uncharacterized protein</fullName>
    </submittedName>
</protein>
<evidence type="ECO:0000313" key="1">
    <source>
        <dbReference type="EMBL" id="CAF4516073.1"/>
    </source>
</evidence>
<feature type="non-terminal residue" evidence="1">
    <location>
        <position position="55"/>
    </location>
</feature>
<dbReference type="AlphaFoldDB" id="A0A8S2XXD0"/>
<name>A0A8S2XXD0_9BILA</name>
<evidence type="ECO:0000313" key="2">
    <source>
        <dbReference type="Proteomes" id="UP000676336"/>
    </source>
</evidence>
<dbReference type="Proteomes" id="UP000676336">
    <property type="component" value="Unassembled WGS sequence"/>
</dbReference>
<gene>
    <name evidence="1" type="ORF">SMN809_LOCUS35590</name>
</gene>
<comment type="caution">
    <text evidence="1">The sequence shown here is derived from an EMBL/GenBank/DDBJ whole genome shotgun (WGS) entry which is preliminary data.</text>
</comment>
<dbReference type="EMBL" id="CAJOBI010085301">
    <property type="protein sequence ID" value="CAF4516073.1"/>
    <property type="molecule type" value="Genomic_DNA"/>
</dbReference>
<dbReference type="Gene3D" id="3.40.50.720">
    <property type="entry name" value="NAD(P)-binding Rossmann-like Domain"/>
    <property type="match status" value="1"/>
</dbReference>
<reference evidence="1" key="1">
    <citation type="submission" date="2021-02" db="EMBL/GenBank/DDBJ databases">
        <authorList>
            <person name="Nowell W R."/>
        </authorList>
    </citation>
    <scope>NUCLEOTIDE SEQUENCE</scope>
</reference>
<sequence length="55" mass="6090">MVSCDIGKPEDVQRAFKDSWAVFAVTDFWAQPHQPEVEIQQGQAMSDAAATLQIP</sequence>